<name>A0A0F7VKZ8_STRLW</name>
<evidence type="ECO:0000313" key="1">
    <source>
        <dbReference type="EMBL" id="CQR59205.1"/>
    </source>
</evidence>
<protein>
    <submittedName>
        <fullName evidence="1">Sle1_038 protein</fullName>
    </submittedName>
</protein>
<dbReference type="AlphaFoldDB" id="A0A0F7VKZ8"/>
<dbReference type="SUPFAM" id="SSF110849">
    <property type="entry name" value="ParB/Sulfiredoxin"/>
    <property type="match status" value="1"/>
</dbReference>
<reference evidence="2" key="1">
    <citation type="submission" date="2015-02" db="EMBL/GenBank/DDBJ databases">
        <authorList>
            <person name="Gomez-Escribano P.J."/>
        </authorList>
    </citation>
    <scope>NUCLEOTIDE SEQUENCE [LARGE SCALE GENOMIC DNA]</scope>
    <source>
        <strain evidence="2">C34 (DSM 42122 / NRRL B-24963)</strain>
        <plasmid evidence="2">pSLE1</plasmid>
    </source>
</reference>
<keyword evidence="1" id="KW-0614">Plasmid</keyword>
<dbReference type="EMBL" id="LN831788">
    <property type="protein sequence ID" value="CQR59205.1"/>
    <property type="molecule type" value="Genomic_DNA"/>
</dbReference>
<organism evidence="1 2">
    <name type="scientific">Streptomyces leeuwenhoekii</name>
    <dbReference type="NCBI Taxonomy" id="1437453"/>
    <lineage>
        <taxon>Bacteria</taxon>
        <taxon>Bacillati</taxon>
        <taxon>Actinomycetota</taxon>
        <taxon>Actinomycetes</taxon>
        <taxon>Kitasatosporales</taxon>
        <taxon>Streptomycetaceae</taxon>
        <taxon>Streptomyces</taxon>
    </lineage>
</organism>
<gene>
    <name evidence="1" type="ORF">sle1_038</name>
</gene>
<dbReference type="KEGG" id="sle:sle1_038"/>
<evidence type="ECO:0000313" key="2">
    <source>
        <dbReference type="Proteomes" id="UP000035016"/>
    </source>
</evidence>
<dbReference type="Proteomes" id="UP000035016">
    <property type="component" value="Plasmid pSLE1"/>
</dbReference>
<geneLocation type="plasmid" evidence="1 2">
    <name>pSLE1</name>
</geneLocation>
<dbReference type="InterPro" id="IPR036086">
    <property type="entry name" value="ParB/Sulfiredoxin_sf"/>
</dbReference>
<accession>A0A0F7VKZ8</accession>
<proteinExistence type="predicted"/>
<dbReference type="PATRIC" id="fig|1437453.6.peg.7163"/>
<sequence>MHTRGMQTTEQGIINPLNLPLIDTTTYSPLHEVRDEEHRDAIAADMRKRGWHGAPLVVLPDYLLSLTGVHRRSAAELAGLEEIPGVSLEDLFEACGTDLWDAINSDEEYMNASCYYDYSRVIADHLPEEVIETYGLDMH</sequence>
<dbReference type="Gene3D" id="3.90.1530.10">
    <property type="entry name" value="Conserved hypothetical protein from pyrococcus furiosus pfu- 392566-001, ParB domain"/>
    <property type="match status" value="1"/>
</dbReference>